<evidence type="ECO:0000256" key="1">
    <source>
        <dbReference type="ARBA" id="ARBA00000073"/>
    </source>
</evidence>
<evidence type="ECO:0000259" key="7">
    <source>
        <dbReference type="SMART" id="SM00363"/>
    </source>
</evidence>
<comment type="similarity">
    <text evidence="2 6">Belongs to the pseudouridine synthase RluA family.</text>
</comment>
<dbReference type="RefSeq" id="WP_166274828.1">
    <property type="nucleotide sequence ID" value="NZ_JTHE03000044.1"/>
</dbReference>
<dbReference type="InterPro" id="IPR050188">
    <property type="entry name" value="RluA_PseudoU_synthase"/>
</dbReference>
<dbReference type="PROSITE" id="PS50889">
    <property type="entry name" value="S4"/>
    <property type="match status" value="1"/>
</dbReference>
<proteinExistence type="inferred from homology"/>
<dbReference type="InterPro" id="IPR006224">
    <property type="entry name" value="PsdUridine_synth_RluA-like_CS"/>
</dbReference>
<dbReference type="Gene3D" id="3.30.2350.10">
    <property type="entry name" value="Pseudouridine synthase"/>
    <property type="match status" value="1"/>
</dbReference>
<dbReference type="NCBIfam" id="TIGR00005">
    <property type="entry name" value="rluA_subfam"/>
    <property type="match status" value="1"/>
</dbReference>
<comment type="caution">
    <text evidence="8">The sequence shown here is derived from an EMBL/GenBank/DDBJ whole genome shotgun (WGS) entry which is preliminary data.</text>
</comment>
<dbReference type="Gene3D" id="3.10.290.10">
    <property type="entry name" value="RNA-binding S4 domain"/>
    <property type="match status" value="1"/>
</dbReference>
<accession>A0ABD4T253</accession>
<dbReference type="PANTHER" id="PTHR21600">
    <property type="entry name" value="MITOCHONDRIAL RNA PSEUDOURIDINE SYNTHASE"/>
    <property type="match status" value="1"/>
</dbReference>
<feature type="domain" description="RNA-binding S4" evidence="7">
    <location>
        <begin position="16"/>
        <end position="81"/>
    </location>
</feature>
<organism evidence="8 9">
    <name type="scientific">Lyngbya confervoides BDU141951</name>
    <dbReference type="NCBI Taxonomy" id="1574623"/>
    <lineage>
        <taxon>Bacteria</taxon>
        <taxon>Bacillati</taxon>
        <taxon>Cyanobacteriota</taxon>
        <taxon>Cyanophyceae</taxon>
        <taxon>Oscillatoriophycideae</taxon>
        <taxon>Oscillatoriales</taxon>
        <taxon>Microcoleaceae</taxon>
        <taxon>Lyngbya</taxon>
    </lineage>
</organism>
<dbReference type="CDD" id="cd02869">
    <property type="entry name" value="PseudoU_synth_RluA_like"/>
    <property type="match status" value="1"/>
</dbReference>
<gene>
    <name evidence="8" type="ORF">QQ91_0008275</name>
</gene>
<dbReference type="EC" id="5.4.99.-" evidence="6"/>
<evidence type="ECO:0000256" key="4">
    <source>
        <dbReference type="PIRSR" id="PIRSR606225-1"/>
    </source>
</evidence>
<evidence type="ECO:0000313" key="9">
    <source>
        <dbReference type="Proteomes" id="UP000031561"/>
    </source>
</evidence>
<evidence type="ECO:0000313" key="8">
    <source>
        <dbReference type="EMBL" id="MCM1982817.1"/>
    </source>
</evidence>
<protein>
    <recommendedName>
        <fullName evidence="6">Pseudouridine synthase</fullName>
        <ecNumber evidence="6">5.4.99.-</ecNumber>
    </recommendedName>
</protein>
<dbReference type="SUPFAM" id="SSF55120">
    <property type="entry name" value="Pseudouridine synthase"/>
    <property type="match status" value="1"/>
</dbReference>
<dbReference type="InterPro" id="IPR020103">
    <property type="entry name" value="PsdUridine_synth_cat_dom_sf"/>
</dbReference>
<dbReference type="InterPro" id="IPR002942">
    <property type="entry name" value="S4_RNA-bd"/>
</dbReference>
<dbReference type="GO" id="GO:0120159">
    <property type="term" value="F:rRNA pseudouridine synthase activity"/>
    <property type="evidence" value="ECO:0007669"/>
    <property type="project" value="UniProtKB-ARBA"/>
</dbReference>
<dbReference type="InterPro" id="IPR036986">
    <property type="entry name" value="S4_RNA-bd_sf"/>
</dbReference>
<dbReference type="PANTHER" id="PTHR21600:SF44">
    <property type="entry name" value="RIBOSOMAL LARGE SUBUNIT PSEUDOURIDINE SYNTHASE D"/>
    <property type="match status" value="1"/>
</dbReference>
<dbReference type="GO" id="GO:0003723">
    <property type="term" value="F:RNA binding"/>
    <property type="evidence" value="ECO:0007669"/>
    <property type="project" value="UniProtKB-KW"/>
</dbReference>
<feature type="active site" evidence="4">
    <location>
        <position position="149"/>
    </location>
</feature>
<dbReference type="SMART" id="SM00363">
    <property type="entry name" value="S4"/>
    <property type="match status" value="1"/>
</dbReference>
<evidence type="ECO:0000256" key="3">
    <source>
        <dbReference type="ARBA" id="ARBA00023235"/>
    </source>
</evidence>
<dbReference type="Pfam" id="PF01479">
    <property type="entry name" value="S4"/>
    <property type="match status" value="1"/>
</dbReference>
<comment type="function">
    <text evidence="6">Responsible for synthesis of pseudouridine from uracil.</text>
</comment>
<keyword evidence="5" id="KW-0694">RNA-binding</keyword>
<evidence type="ECO:0000256" key="6">
    <source>
        <dbReference type="RuleBase" id="RU362028"/>
    </source>
</evidence>
<sequence>MDIHDLTVDPTQSPSDRLDRWITDQLGDLSRSQVQRLIEQGQVQINQQVCQSKKIHLAPGDRVTVRVPDPEPLPLDPEAIPLDVLYEDDQLILLNKPAGMVVHPAPGHSRGTLVHALLAHCQIQTPQGIRTTLSGIGGTQRPGIVHRLDKDTSGAIVVAKSDRAHQHLQAQIAAKTARREYLGLVYGNPSADSGTLDHPLGRHPVHREKQAVVPVEQGGRPALTHWQVQERLGNYALIHFRLETGRTHQIRVHCAAMGHPILGDPLYSRGRSLKMNLTGQALHAWKLSLRHPLTEALITVEAPPPLEFQRLLEKLAKKKGS</sequence>
<dbReference type="PROSITE" id="PS01129">
    <property type="entry name" value="PSI_RLU"/>
    <property type="match status" value="1"/>
</dbReference>
<comment type="catalytic activity">
    <reaction evidence="1 6">
        <text>a uridine in RNA = a pseudouridine in RNA</text>
        <dbReference type="Rhea" id="RHEA:48348"/>
        <dbReference type="Rhea" id="RHEA-COMP:12068"/>
        <dbReference type="Rhea" id="RHEA-COMP:12069"/>
        <dbReference type="ChEBI" id="CHEBI:65314"/>
        <dbReference type="ChEBI" id="CHEBI:65315"/>
    </reaction>
</comment>
<evidence type="ECO:0000256" key="5">
    <source>
        <dbReference type="PROSITE-ProRule" id="PRU00182"/>
    </source>
</evidence>
<dbReference type="InterPro" id="IPR006145">
    <property type="entry name" value="PsdUridine_synth_RsuA/RluA"/>
</dbReference>
<keyword evidence="9" id="KW-1185">Reference proteome</keyword>
<evidence type="ECO:0000256" key="2">
    <source>
        <dbReference type="ARBA" id="ARBA00010876"/>
    </source>
</evidence>
<dbReference type="CDD" id="cd00165">
    <property type="entry name" value="S4"/>
    <property type="match status" value="1"/>
</dbReference>
<dbReference type="GO" id="GO:0000455">
    <property type="term" value="P:enzyme-directed rRNA pseudouridine synthesis"/>
    <property type="evidence" value="ECO:0007669"/>
    <property type="project" value="UniProtKB-ARBA"/>
</dbReference>
<dbReference type="EMBL" id="JTHE03000044">
    <property type="protein sequence ID" value="MCM1982817.1"/>
    <property type="molecule type" value="Genomic_DNA"/>
</dbReference>
<name>A0ABD4T253_9CYAN</name>
<dbReference type="AlphaFoldDB" id="A0ABD4T253"/>
<dbReference type="Pfam" id="PF00849">
    <property type="entry name" value="PseudoU_synth_2"/>
    <property type="match status" value="1"/>
</dbReference>
<dbReference type="InterPro" id="IPR006225">
    <property type="entry name" value="PsdUridine_synth_RluC/D"/>
</dbReference>
<dbReference type="Proteomes" id="UP000031561">
    <property type="component" value="Unassembled WGS sequence"/>
</dbReference>
<dbReference type="SUPFAM" id="SSF55174">
    <property type="entry name" value="Alpha-L RNA-binding motif"/>
    <property type="match status" value="1"/>
</dbReference>
<keyword evidence="3 6" id="KW-0413">Isomerase</keyword>
<reference evidence="8 9" key="1">
    <citation type="journal article" date="2015" name="Genome Announc.">
        <title>Draft Genome Sequence of Filamentous Marine Cyanobacterium Lyngbya confervoides Strain BDU141951.</title>
        <authorList>
            <person name="Chandrababunaidu M.M."/>
            <person name="Sen D."/>
            <person name="Tripathy S."/>
        </authorList>
    </citation>
    <scope>NUCLEOTIDE SEQUENCE [LARGE SCALE GENOMIC DNA]</scope>
    <source>
        <strain evidence="8 9">BDU141951</strain>
    </source>
</reference>